<proteinExistence type="predicted"/>
<dbReference type="SUPFAM" id="SSF55797">
    <property type="entry name" value="PR-1-like"/>
    <property type="match status" value="1"/>
</dbReference>
<organism evidence="3 4">
    <name type="scientific">Candidatus Woesebacteria bacterium GW2011_GWD1_38_10</name>
    <dbReference type="NCBI Taxonomy" id="1618592"/>
    <lineage>
        <taxon>Bacteria</taxon>
        <taxon>Candidatus Woeseibacteriota</taxon>
    </lineage>
</organism>
<gene>
    <name evidence="3" type="ORF">US67_C0001G0015</name>
</gene>
<dbReference type="PANTHER" id="PTHR31157:SF1">
    <property type="entry name" value="SCP DOMAIN-CONTAINING PROTEIN"/>
    <property type="match status" value="1"/>
</dbReference>
<name>A0A0G0I8C8_9BACT</name>
<accession>A0A0G0I8C8</accession>
<dbReference type="InterPro" id="IPR014044">
    <property type="entry name" value="CAP_dom"/>
</dbReference>
<keyword evidence="1" id="KW-0472">Membrane</keyword>
<dbReference type="Proteomes" id="UP000034366">
    <property type="component" value="Unassembled WGS sequence"/>
</dbReference>
<dbReference type="Gene3D" id="3.40.33.10">
    <property type="entry name" value="CAP"/>
    <property type="match status" value="1"/>
</dbReference>
<keyword evidence="1" id="KW-1133">Transmembrane helix</keyword>
<keyword evidence="1" id="KW-0812">Transmembrane</keyword>
<protein>
    <recommendedName>
        <fullName evidence="2">SCP domain-containing protein</fullName>
    </recommendedName>
</protein>
<dbReference type="InterPro" id="IPR035940">
    <property type="entry name" value="CAP_sf"/>
</dbReference>
<sequence>MSTLSYIFSHYLLPGYSNNQKAKLLHNSTLLSLILFLALGRLIFQNLPGLGIGVLGFASQLPVEEIVRLTNEKRSQVGMGNLVYNPTLSQAAKAKGEDMLAKDYWAHVAPDGTQPWKFFTDVGYKYKYAGENLAKDFSSPSSAIEAWMASSSHKENMLSSKYDEIGIAVVEGDMNGVDTTIIVQLFGKRYESNIAAVTSEISAKTEVVKKIEVEITPIPSPTFIPLPTVSEIVNNRNDIEEIGEYTYKEPTYFQVLISPFSVKKGFSTILTLILIIAFIIDGAFLVKGKALRVGGRTFAHIIFLCLIFTLIILFQSGELMPPITDSTK</sequence>
<evidence type="ECO:0000313" key="4">
    <source>
        <dbReference type="Proteomes" id="UP000034366"/>
    </source>
</evidence>
<reference evidence="3 4" key="1">
    <citation type="journal article" date="2015" name="Nature">
        <title>rRNA introns, odd ribosomes, and small enigmatic genomes across a large radiation of phyla.</title>
        <authorList>
            <person name="Brown C.T."/>
            <person name="Hug L.A."/>
            <person name="Thomas B.C."/>
            <person name="Sharon I."/>
            <person name="Castelle C.J."/>
            <person name="Singh A."/>
            <person name="Wilkins M.J."/>
            <person name="Williams K.H."/>
            <person name="Banfield J.F."/>
        </authorList>
    </citation>
    <scope>NUCLEOTIDE SEQUENCE [LARGE SCALE GENOMIC DNA]</scope>
</reference>
<evidence type="ECO:0000313" key="3">
    <source>
        <dbReference type="EMBL" id="KKQ50782.1"/>
    </source>
</evidence>
<dbReference type="Pfam" id="PF00188">
    <property type="entry name" value="CAP"/>
    <property type="match status" value="1"/>
</dbReference>
<evidence type="ECO:0000256" key="1">
    <source>
        <dbReference type="SAM" id="Phobius"/>
    </source>
</evidence>
<dbReference type="EMBL" id="LBTW01000001">
    <property type="protein sequence ID" value="KKQ50782.1"/>
    <property type="molecule type" value="Genomic_DNA"/>
</dbReference>
<feature type="transmembrane region" description="Helical" evidence="1">
    <location>
        <begin position="298"/>
        <end position="317"/>
    </location>
</feature>
<dbReference type="PANTHER" id="PTHR31157">
    <property type="entry name" value="SCP DOMAIN-CONTAINING PROTEIN"/>
    <property type="match status" value="1"/>
</dbReference>
<dbReference type="CDD" id="cd05379">
    <property type="entry name" value="CAP_bacterial"/>
    <property type="match status" value="1"/>
</dbReference>
<feature type="transmembrane region" description="Helical" evidence="1">
    <location>
        <begin position="265"/>
        <end position="286"/>
    </location>
</feature>
<evidence type="ECO:0000259" key="2">
    <source>
        <dbReference type="Pfam" id="PF00188"/>
    </source>
</evidence>
<dbReference type="AlphaFoldDB" id="A0A0G0I8C8"/>
<feature type="domain" description="SCP" evidence="2">
    <location>
        <begin position="68"/>
        <end position="185"/>
    </location>
</feature>
<comment type="caution">
    <text evidence="3">The sequence shown here is derived from an EMBL/GenBank/DDBJ whole genome shotgun (WGS) entry which is preliminary data.</text>
</comment>